<keyword evidence="5" id="KW-1185">Reference proteome</keyword>
<gene>
    <name evidence="4" type="primary">puuB_3</name>
    <name evidence="4" type="ORF">XINFAN_02920</name>
</gene>
<organism evidence="4 5">
    <name type="scientific">Pseudogemmobacter humi</name>
    <dbReference type="NCBI Taxonomy" id="2483812"/>
    <lineage>
        <taxon>Bacteria</taxon>
        <taxon>Pseudomonadati</taxon>
        <taxon>Pseudomonadota</taxon>
        <taxon>Alphaproteobacteria</taxon>
        <taxon>Rhodobacterales</taxon>
        <taxon>Paracoccaceae</taxon>
        <taxon>Pseudogemmobacter</taxon>
    </lineage>
</organism>
<protein>
    <submittedName>
        <fullName evidence="4">Gamma-glutamylputrescine oxidoreductase</fullName>
        <ecNumber evidence="4">1.4.3.-</ecNumber>
    </submittedName>
</protein>
<name>A0A3P5XU06_9RHOB</name>
<reference evidence="4 5" key="1">
    <citation type="submission" date="2018-11" db="EMBL/GenBank/DDBJ databases">
        <authorList>
            <person name="Criscuolo A."/>
        </authorList>
    </citation>
    <scope>NUCLEOTIDE SEQUENCE [LARGE SCALE GENOMIC DNA]</scope>
    <source>
        <strain evidence="4">ACIP111625</strain>
    </source>
</reference>
<dbReference type="GO" id="GO:0016491">
    <property type="term" value="F:oxidoreductase activity"/>
    <property type="evidence" value="ECO:0007669"/>
    <property type="project" value="UniProtKB-KW"/>
</dbReference>
<dbReference type="PANTHER" id="PTHR13847">
    <property type="entry name" value="SARCOSINE DEHYDROGENASE-RELATED"/>
    <property type="match status" value="1"/>
</dbReference>
<dbReference type="InterPro" id="IPR036188">
    <property type="entry name" value="FAD/NAD-bd_sf"/>
</dbReference>
<feature type="region of interest" description="Disordered" evidence="2">
    <location>
        <begin position="54"/>
        <end position="75"/>
    </location>
</feature>
<evidence type="ECO:0000256" key="1">
    <source>
        <dbReference type="ARBA" id="ARBA00023002"/>
    </source>
</evidence>
<feature type="domain" description="FAD dependent oxidoreductase" evidence="3">
    <location>
        <begin position="159"/>
        <end position="522"/>
    </location>
</feature>
<dbReference type="Pfam" id="PF01266">
    <property type="entry name" value="DAO"/>
    <property type="match status" value="1"/>
</dbReference>
<evidence type="ECO:0000259" key="3">
    <source>
        <dbReference type="Pfam" id="PF01266"/>
    </source>
</evidence>
<dbReference type="Gene3D" id="3.30.9.10">
    <property type="entry name" value="D-Amino Acid Oxidase, subunit A, domain 2"/>
    <property type="match status" value="1"/>
</dbReference>
<evidence type="ECO:0000313" key="4">
    <source>
        <dbReference type="EMBL" id="VDC31519.1"/>
    </source>
</evidence>
<accession>A0A3P5XU06</accession>
<dbReference type="GO" id="GO:0005737">
    <property type="term" value="C:cytoplasm"/>
    <property type="evidence" value="ECO:0007669"/>
    <property type="project" value="TreeGrafter"/>
</dbReference>
<dbReference type="Gene3D" id="3.50.50.60">
    <property type="entry name" value="FAD/NAD(P)-binding domain"/>
    <property type="match status" value="1"/>
</dbReference>
<dbReference type="InterPro" id="IPR006076">
    <property type="entry name" value="FAD-dep_OxRdtase"/>
</dbReference>
<evidence type="ECO:0000256" key="2">
    <source>
        <dbReference type="SAM" id="MobiDB-lite"/>
    </source>
</evidence>
<dbReference type="SUPFAM" id="SSF51905">
    <property type="entry name" value="FAD/NAD(P)-binding domain"/>
    <property type="match status" value="1"/>
</dbReference>
<proteinExistence type="predicted"/>
<dbReference type="RefSeq" id="WP_233352223.1">
    <property type="nucleotide sequence ID" value="NZ_UXAW01000085.1"/>
</dbReference>
<dbReference type="PANTHER" id="PTHR13847:SF285">
    <property type="entry name" value="FAD DEPENDENT OXIDOREDUCTASE DOMAIN-CONTAINING PROTEIN"/>
    <property type="match status" value="1"/>
</dbReference>
<dbReference type="EC" id="1.4.3.-" evidence="4"/>
<dbReference type="Proteomes" id="UP000277498">
    <property type="component" value="Unassembled WGS sequence"/>
</dbReference>
<evidence type="ECO:0000313" key="5">
    <source>
        <dbReference type="Proteomes" id="UP000277498"/>
    </source>
</evidence>
<dbReference type="EMBL" id="UXAW01000085">
    <property type="protein sequence ID" value="VDC31519.1"/>
    <property type="molecule type" value="Genomic_DNA"/>
</dbReference>
<dbReference type="AlphaFoldDB" id="A0A3P5XU06"/>
<sequence length="588" mass="64525">MTEFQHHLGCLFARQFIRENLILRGAYRVTGTETAADSGSVAILSCGKPHPGAALPRGCSRPAPGTGEGRGNVPTGTLRETIYPGPAMKYERVLPDAPLVAGRATEERLRSSWPWAAKDGIDRTMMMDAKTNGEVSFWYADIGGVPGCRKPLPGSIEADVCIIGAGFTGLWTAYYLTEAEPSLRIVVVEKEFAGFGASGRNGGWCTGEFGWNRERYLSTGSREGVIDFERQLRATVAEVKRVTEKEGIDCDFLMTDCLTFAQSPAQWDRLQADHAAAMSWQVPPGRLELIDGPEATSRIRVPNAHGALVRHNVARVQPAKLVRGLADAVERRGVRIYEQTTVTGLEKGRVITDRGTVRAKRIVRATEGFTHGIAGQRREWVPMNSAILVTEPVPDALWDQIGWDGCQLLADASHAYCYAQRTREGRIAMGGRGVPYRFGSKTDVRGQTQPATVEKLKEILFRMLPQTRGLALDHAWCGVLGVPRDWCATAGLDRETGIGWAGGYVGLGVSTSNLSGQTLADLVLDKQTGRTTLPWVNRKPRKWEVEPFRWLGIHGMYQLYHMADRQERAKGGRTTSPLAILANTLTGR</sequence>
<keyword evidence="1 4" id="KW-0560">Oxidoreductase</keyword>